<gene>
    <name evidence="1" type="ORF">ATOP_01360</name>
</gene>
<reference evidence="1" key="1">
    <citation type="journal article" date="2022" name="Int. J. Syst. Evol. Microbiol.">
        <title>Granulimonas faecalis gen. nov., sp. nov., and Leptogranulimonas caecicola gen. nov., sp. nov., novel lactate-producing Atopobiaceae bacteria isolated from mouse intestines, and an emended description of the family Atopobiaceae.</title>
        <authorList>
            <person name="Morinaga K."/>
            <person name="Kusada H."/>
            <person name="Sakamoto S."/>
            <person name="Murakami T."/>
            <person name="Toyoda A."/>
            <person name="Mori H."/>
            <person name="Meng X.Y."/>
            <person name="Takashino M."/>
            <person name="Murotomi K."/>
            <person name="Tamaki H."/>
        </authorList>
    </citation>
    <scope>NUCLEOTIDE SEQUENCE</scope>
    <source>
        <strain evidence="1">OPF53</strain>
    </source>
</reference>
<accession>A0AAV5B0Z0</accession>
<organism evidence="1 2">
    <name type="scientific">Granulimonas faecalis</name>
    <dbReference type="NCBI Taxonomy" id="2894155"/>
    <lineage>
        <taxon>Bacteria</taxon>
        <taxon>Bacillati</taxon>
        <taxon>Actinomycetota</taxon>
        <taxon>Coriobacteriia</taxon>
        <taxon>Coriobacteriales</taxon>
        <taxon>Kribbibacteriaceae</taxon>
        <taxon>Granulimonas</taxon>
    </lineage>
</organism>
<evidence type="ECO:0000313" key="1">
    <source>
        <dbReference type="EMBL" id="GJM54481.1"/>
    </source>
</evidence>
<keyword evidence="2" id="KW-1185">Reference proteome</keyword>
<dbReference type="Proteomes" id="UP001055025">
    <property type="component" value="Unassembled WGS sequence"/>
</dbReference>
<evidence type="ECO:0000313" key="2">
    <source>
        <dbReference type="Proteomes" id="UP001055025"/>
    </source>
</evidence>
<dbReference type="EMBL" id="BQKC01000001">
    <property type="protein sequence ID" value="GJM54481.1"/>
    <property type="molecule type" value="Genomic_DNA"/>
</dbReference>
<sequence>MGEDNTGNTFPTSGLLNNVDGMLRLYPINNGLFGVQGLSRDPSIRNIVSDAPLETATDFYLRISSGGVEQPLPGGNGVRTTLVDGSVITFRKVSTSDGSPAISINVRRSTGSGEIRSQKIHFVIRREAR</sequence>
<name>A0AAV5B0Z0_9ACTN</name>
<dbReference type="AlphaFoldDB" id="A0AAV5B0Z0"/>
<protein>
    <submittedName>
        <fullName evidence="1">Uncharacterized protein</fullName>
    </submittedName>
</protein>
<proteinExistence type="predicted"/>
<comment type="caution">
    <text evidence="1">The sequence shown here is derived from an EMBL/GenBank/DDBJ whole genome shotgun (WGS) entry which is preliminary data.</text>
</comment>